<proteinExistence type="predicted"/>
<gene>
    <name evidence="2" type="ORF">KQ657_004371</name>
</gene>
<sequence>MYSRGSTATPAPARRHEALSERVTWVNDWYTPDMGSGDGSIPSELKLKGWYRVSSGHTTQASLQLSQDDSLSLQNHAYMKTVEEEQQPTEVKSDLGTAMSMKSEEGQISGLGMKS</sequence>
<evidence type="ECO:0000256" key="1">
    <source>
        <dbReference type="SAM" id="MobiDB-lite"/>
    </source>
</evidence>
<dbReference type="EMBL" id="JAHMUF010000006">
    <property type="protein sequence ID" value="KAG7194694.1"/>
    <property type="molecule type" value="Genomic_DNA"/>
</dbReference>
<dbReference type="OrthoDB" id="4008139at2759"/>
<feature type="region of interest" description="Disordered" evidence="1">
    <location>
        <begin position="83"/>
        <end position="115"/>
    </location>
</feature>
<evidence type="ECO:0000313" key="3">
    <source>
        <dbReference type="Proteomes" id="UP000790833"/>
    </source>
</evidence>
<evidence type="ECO:0000313" key="2">
    <source>
        <dbReference type="EMBL" id="KAG7194694.1"/>
    </source>
</evidence>
<comment type="caution">
    <text evidence="2">The sequence shown here is derived from an EMBL/GenBank/DDBJ whole genome shotgun (WGS) entry which is preliminary data.</text>
</comment>
<dbReference type="RefSeq" id="XP_043050241.1">
    <property type="nucleotide sequence ID" value="XM_043195044.1"/>
</dbReference>
<dbReference type="Proteomes" id="UP000790833">
    <property type="component" value="Unassembled WGS sequence"/>
</dbReference>
<protein>
    <submittedName>
        <fullName evidence="2">Uncharacterized protein</fullName>
    </submittedName>
</protein>
<dbReference type="GeneID" id="66117745"/>
<name>A0A9P7VCA5_9ASCO</name>
<reference evidence="2" key="1">
    <citation type="submission" date="2021-03" db="EMBL/GenBank/DDBJ databases">
        <authorList>
            <person name="Palmer J.M."/>
        </authorList>
    </citation>
    <scope>NUCLEOTIDE SEQUENCE</scope>
    <source>
        <strain evidence="2">ARV_011</strain>
    </source>
</reference>
<accession>A0A9P7VCA5</accession>
<dbReference type="AlphaFoldDB" id="A0A9P7VCA5"/>
<organism evidence="2 3">
    <name type="scientific">Scheffersomyces spartinae</name>
    <dbReference type="NCBI Taxonomy" id="45513"/>
    <lineage>
        <taxon>Eukaryota</taxon>
        <taxon>Fungi</taxon>
        <taxon>Dikarya</taxon>
        <taxon>Ascomycota</taxon>
        <taxon>Saccharomycotina</taxon>
        <taxon>Pichiomycetes</taxon>
        <taxon>Debaryomycetaceae</taxon>
        <taxon>Scheffersomyces</taxon>
    </lineage>
</organism>
<keyword evidence="3" id="KW-1185">Reference proteome</keyword>